<dbReference type="Pfam" id="PF11140">
    <property type="entry name" value="DUF2913"/>
    <property type="match status" value="1"/>
</dbReference>
<name>A0ABV3UNS2_9GAMM</name>
<accession>A0ABV3UNS2</accession>
<dbReference type="InterPro" id="IPR021316">
    <property type="entry name" value="DUF2913"/>
</dbReference>
<proteinExistence type="predicted"/>
<dbReference type="RefSeq" id="WP_242507556.1">
    <property type="nucleotide sequence ID" value="NZ_CAMKRT010000008.1"/>
</dbReference>
<reference evidence="1 2" key="1">
    <citation type="submission" date="2024-07" db="EMBL/GenBank/DDBJ databases">
        <title>Genomes of novel Serratia strains from suburban soil.</title>
        <authorList>
            <person name="Markert E.X."/>
            <person name="Severe K."/>
            <person name="Severe L."/>
            <person name="Twing K.I."/>
            <person name="Ward L.M."/>
        </authorList>
    </citation>
    <scope>NUCLEOTIDE SEQUENCE [LARGE SCALE GENOMIC DNA]</scope>
    <source>
        <strain evidence="1 2">3C-UT</strain>
    </source>
</reference>
<dbReference type="EMBL" id="JBFQXQ010000002">
    <property type="protein sequence ID" value="MEX3174020.1"/>
    <property type="molecule type" value="Genomic_DNA"/>
</dbReference>
<keyword evidence="2" id="KW-1185">Reference proteome</keyword>
<dbReference type="Proteomes" id="UP001558101">
    <property type="component" value="Unassembled WGS sequence"/>
</dbReference>
<evidence type="ECO:0000313" key="2">
    <source>
        <dbReference type="Proteomes" id="UP001558101"/>
    </source>
</evidence>
<gene>
    <name evidence="1" type="ORF">AB4M04_18275</name>
</gene>
<organism evidence="1 2">
    <name type="scientific">Serratia quinivorans</name>
    <dbReference type="NCBI Taxonomy" id="137545"/>
    <lineage>
        <taxon>Bacteria</taxon>
        <taxon>Pseudomonadati</taxon>
        <taxon>Pseudomonadota</taxon>
        <taxon>Gammaproteobacteria</taxon>
        <taxon>Enterobacterales</taxon>
        <taxon>Yersiniaceae</taxon>
        <taxon>Serratia</taxon>
    </lineage>
</organism>
<comment type="caution">
    <text evidence="1">The sequence shown here is derived from an EMBL/GenBank/DDBJ whole genome shotgun (WGS) entry which is preliminary data.</text>
</comment>
<evidence type="ECO:0000313" key="1">
    <source>
        <dbReference type="EMBL" id="MEX3174020.1"/>
    </source>
</evidence>
<protein>
    <submittedName>
        <fullName evidence="1">DUF2913 family protein</fullName>
    </submittedName>
</protein>
<sequence>MSGICSQRRADVPHHIWRAPSQATEAFFCHHPKAILADGQIIGGCLSTAGSPEGAHHRPTEHWWSSKDDSTTQSDYAIGQINVNTFAFSDAEGHGGHQAGMLQTWNQLRYTLCHMNNSQTTASPEHVVNDLAHFAWCALIALHTAQQDGQALSPLATHAFLLRWLAGAQKQKRFPRTVAQDIESLLTLGRQKGPSAQLQKRLDYLWNSCAGPLLHQSDLFRLTHAVEHIRTHGWINAVVEDAEWDCEQLQAEYSASSALLIKKSDLARSFSEDGTLLAPVHFLVMGDTEAIVEVFMARELGATVINQQTGWGMVTLQPGILN</sequence>